<dbReference type="InterPro" id="IPR014942">
    <property type="entry name" value="AbiEii"/>
</dbReference>
<evidence type="ECO:0000313" key="1">
    <source>
        <dbReference type="EMBL" id="GAG28455.1"/>
    </source>
</evidence>
<dbReference type="Pfam" id="PF08843">
    <property type="entry name" value="AbiEii"/>
    <property type="match status" value="1"/>
</dbReference>
<sequence length="115" mass="12780">MALLDPVRWEAITPQIHDLLSLIGRQPFAERFYLAGGTALALRLGHRRSVDLDFFSATDEVLRETRQEILHALTSLSPQALEDVDGKLWPGSPICTSASSVTDTHSWSQPIAWRG</sequence>
<dbReference type="EMBL" id="BARS01048874">
    <property type="protein sequence ID" value="GAG28455.1"/>
    <property type="molecule type" value="Genomic_DNA"/>
</dbReference>
<protein>
    <recommendedName>
        <fullName evidence="2">Nucleotidyl transferase AbiEii/AbiGii toxin family protein</fullName>
    </recommendedName>
</protein>
<dbReference type="Gene3D" id="3.10.450.620">
    <property type="entry name" value="JHP933, nucleotidyltransferase-like core domain"/>
    <property type="match status" value="1"/>
</dbReference>
<organism evidence="1">
    <name type="scientific">marine sediment metagenome</name>
    <dbReference type="NCBI Taxonomy" id="412755"/>
    <lineage>
        <taxon>unclassified sequences</taxon>
        <taxon>metagenomes</taxon>
        <taxon>ecological metagenomes</taxon>
    </lineage>
</organism>
<dbReference type="AlphaFoldDB" id="X0WCX2"/>
<proteinExistence type="predicted"/>
<accession>X0WCX2</accession>
<reference evidence="1" key="1">
    <citation type="journal article" date="2014" name="Front. Microbiol.">
        <title>High frequency of phylogenetically diverse reductive dehalogenase-homologous genes in deep subseafloor sedimentary metagenomes.</title>
        <authorList>
            <person name="Kawai M."/>
            <person name="Futagami T."/>
            <person name="Toyoda A."/>
            <person name="Takaki Y."/>
            <person name="Nishi S."/>
            <person name="Hori S."/>
            <person name="Arai W."/>
            <person name="Tsubouchi T."/>
            <person name="Morono Y."/>
            <person name="Uchiyama I."/>
            <person name="Ito T."/>
            <person name="Fujiyama A."/>
            <person name="Inagaki F."/>
            <person name="Takami H."/>
        </authorList>
    </citation>
    <scope>NUCLEOTIDE SEQUENCE</scope>
    <source>
        <strain evidence="1">Expedition CK06-06</strain>
    </source>
</reference>
<gene>
    <name evidence="1" type="ORF">S01H1_73169</name>
</gene>
<evidence type="ECO:0008006" key="2">
    <source>
        <dbReference type="Google" id="ProtNLM"/>
    </source>
</evidence>
<name>X0WCX2_9ZZZZ</name>
<comment type="caution">
    <text evidence="1">The sequence shown here is derived from an EMBL/GenBank/DDBJ whole genome shotgun (WGS) entry which is preliminary data.</text>
</comment>